<dbReference type="PANTHER" id="PTHR43133:SF8">
    <property type="entry name" value="RNA POLYMERASE SIGMA FACTOR HI_1459-RELATED"/>
    <property type="match status" value="1"/>
</dbReference>
<evidence type="ECO:0000256" key="1">
    <source>
        <dbReference type="ARBA" id="ARBA00010641"/>
    </source>
</evidence>
<dbReference type="InterPro" id="IPR013324">
    <property type="entry name" value="RNA_pol_sigma_r3/r4-like"/>
</dbReference>
<dbReference type="Pfam" id="PF04542">
    <property type="entry name" value="Sigma70_r2"/>
    <property type="match status" value="1"/>
</dbReference>
<feature type="domain" description="RNA polymerase sigma factor 70 region 4 type 2" evidence="8">
    <location>
        <begin position="106"/>
        <end position="156"/>
    </location>
</feature>
<accession>A0ABN2TR22</accession>
<evidence type="ECO:0000256" key="5">
    <source>
        <dbReference type="ARBA" id="ARBA00023163"/>
    </source>
</evidence>
<feature type="region of interest" description="Disordered" evidence="6">
    <location>
        <begin position="157"/>
        <end position="179"/>
    </location>
</feature>
<evidence type="ECO:0000256" key="4">
    <source>
        <dbReference type="ARBA" id="ARBA00023125"/>
    </source>
</evidence>
<dbReference type="SUPFAM" id="SSF88659">
    <property type="entry name" value="Sigma3 and sigma4 domains of RNA polymerase sigma factors"/>
    <property type="match status" value="1"/>
</dbReference>
<comment type="caution">
    <text evidence="9">The sequence shown here is derived from an EMBL/GenBank/DDBJ whole genome shotgun (WGS) entry which is preliminary data.</text>
</comment>
<dbReference type="InterPro" id="IPR014284">
    <property type="entry name" value="RNA_pol_sigma-70_dom"/>
</dbReference>
<protein>
    <submittedName>
        <fullName evidence="9">SigE family RNA polymerase sigma factor</fullName>
    </submittedName>
</protein>
<evidence type="ECO:0000259" key="8">
    <source>
        <dbReference type="Pfam" id="PF08281"/>
    </source>
</evidence>
<dbReference type="RefSeq" id="WP_344664532.1">
    <property type="nucleotide sequence ID" value="NZ_BAAAQN010000005.1"/>
</dbReference>
<comment type="similarity">
    <text evidence="1">Belongs to the sigma-70 factor family. ECF subfamily.</text>
</comment>
<keyword evidence="10" id="KW-1185">Reference proteome</keyword>
<dbReference type="InterPro" id="IPR013249">
    <property type="entry name" value="RNA_pol_sigma70_r4_t2"/>
</dbReference>
<dbReference type="EMBL" id="BAAAQN010000005">
    <property type="protein sequence ID" value="GAA2018016.1"/>
    <property type="molecule type" value="Genomic_DNA"/>
</dbReference>
<keyword evidence="2" id="KW-0805">Transcription regulation</keyword>
<dbReference type="InterPro" id="IPR036388">
    <property type="entry name" value="WH-like_DNA-bd_sf"/>
</dbReference>
<dbReference type="Proteomes" id="UP001500751">
    <property type="component" value="Unassembled WGS sequence"/>
</dbReference>
<keyword evidence="5" id="KW-0804">Transcription</keyword>
<dbReference type="Gene3D" id="1.10.10.10">
    <property type="entry name" value="Winged helix-like DNA-binding domain superfamily/Winged helix DNA-binding domain"/>
    <property type="match status" value="1"/>
</dbReference>
<sequence length="179" mass="20124">MTDWADTLVDLLQARGLALRRYAVLLCGNEHDADDLLQEALARLFAGRGYKVGPQGLEAYLCKIMANLVIDTGRRHQRWLKVRHRFAMPTHDEGRTAEASAERMDARASLETLSPQQRVCAVLRYYDDLTVPEIATRLGLAEGTVKRHLSDAARRLAEQLRTPEEGGENGDRQLGRTRS</sequence>
<dbReference type="PANTHER" id="PTHR43133">
    <property type="entry name" value="RNA POLYMERASE ECF-TYPE SIGMA FACTO"/>
    <property type="match status" value="1"/>
</dbReference>
<reference evidence="9 10" key="1">
    <citation type="journal article" date="2019" name="Int. J. Syst. Evol. Microbiol.">
        <title>The Global Catalogue of Microorganisms (GCM) 10K type strain sequencing project: providing services to taxonomists for standard genome sequencing and annotation.</title>
        <authorList>
            <consortium name="The Broad Institute Genomics Platform"/>
            <consortium name="The Broad Institute Genome Sequencing Center for Infectious Disease"/>
            <person name="Wu L."/>
            <person name="Ma J."/>
        </authorList>
    </citation>
    <scope>NUCLEOTIDE SEQUENCE [LARGE SCALE GENOMIC DNA]</scope>
    <source>
        <strain evidence="9 10">JCM 16014</strain>
    </source>
</reference>
<feature type="domain" description="RNA polymerase sigma-70 region 2" evidence="7">
    <location>
        <begin position="18"/>
        <end position="78"/>
    </location>
</feature>
<evidence type="ECO:0000313" key="9">
    <source>
        <dbReference type="EMBL" id="GAA2018016.1"/>
    </source>
</evidence>
<evidence type="ECO:0000259" key="7">
    <source>
        <dbReference type="Pfam" id="PF04542"/>
    </source>
</evidence>
<dbReference type="InterPro" id="IPR007627">
    <property type="entry name" value="RNA_pol_sigma70_r2"/>
</dbReference>
<evidence type="ECO:0000313" key="10">
    <source>
        <dbReference type="Proteomes" id="UP001500751"/>
    </source>
</evidence>
<dbReference type="InterPro" id="IPR039425">
    <property type="entry name" value="RNA_pol_sigma-70-like"/>
</dbReference>
<evidence type="ECO:0000256" key="6">
    <source>
        <dbReference type="SAM" id="MobiDB-lite"/>
    </source>
</evidence>
<gene>
    <name evidence="9" type="ORF">GCM10009839_12560</name>
</gene>
<evidence type="ECO:0000256" key="3">
    <source>
        <dbReference type="ARBA" id="ARBA00023082"/>
    </source>
</evidence>
<keyword evidence="4" id="KW-0238">DNA-binding</keyword>
<name>A0ABN2TR22_9ACTN</name>
<proteinExistence type="inferred from homology"/>
<dbReference type="NCBIfam" id="TIGR02937">
    <property type="entry name" value="sigma70-ECF"/>
    <property type="match status" value="1"/>
</dbReference>
<dbReference type="SUPFAM" id="SSF88946">
    <property type="entry name" value="Sigma2 domain of RNA polymerase sigma factors"/>
    <property type="match status" value="1"/>
</dbReference>
<organism evidence="9 10">
    <name type="scientific">Catenulispora yoronensis</name>
    <dbReference type="NCBI Taxonomy" id="450799"/>
    <lineage>
        <taxon>Bacteria</taxon>
        <taxon>Bacillati</taxon>
        <taxon>Actinomycetota</taxon>
        <taxon>Actinomycetes</taxon>
        <taxon>Catenulisporales</taxon>
        <taxon>Catenulisporaceae</taxon>
        <taxon>Catenulispora</taxon>
    </lineage>
</organism>
<dbReference type="InterPro" id="IPR013325">
    <property type="entry name" value="RNA_pol_sigma_r2"/>
</dbReference>
<evidence type="ECO:0000256" key="2">
    <source>
        <dbReference type="ARBA" id="ARBA00023015"/>
    </source>
</evidence>
<dbReference type="Gene3D" id="1.10.1740.10">
    <property type="match status" value="1"/>
</dbReference>
<keyword evidence="3" id="KW-0731">Sigma factor</keyword>
<dbReference type="Pfam" id="PF08281">
    <property type="entry name" value="Sigma70_r4_2"/>
    <property type="match status" value="1"/>
</dbReference>